<dbReference type="eggNOG" id="COG1251">
    <property type="taxonomic scope" value="Bacteria"/>
</dbReference>
<comment type="caution">
    <text evidence="2">The sequence shown here is derived from an EMBL/GenBank/DDBJ whole genome shotgun (WGS) entry which is preliminary data.</text>
</comment>
<dbReference type="AlphaFoldDB" id="A0A084J8V2"/>
<name>A0A084J8V2_9CLOT</name>
<evidence type="ECO:0000313" key="3">
    <source>
        <dbReference type="Proteomes" id="UP000028542"/>
    </source>
</evidence>
<accession>A0A084J8V2</accession>
<dbReference type="Proteomes" id="UP000028542">
    <property type="component" value="Unassembled WGS sequence"/>
</dbReference>
<dbReference type="Pfam" id="PF04324">
    <property type="entry name" value="Fer2_BFD"/>
    <property type="match status" value="1"/>
</dbReference>
<sequence>MEEQAKQEALRQAVLDKHTKVCICKVVSRAAIKKAIADGAKSFEDVKKATGAGTGSCKGTRCKHTIEELLKEYK</sequence>
<dbReference type="EMBL" id="JPMD01000037">
    <property type="protein sequence ID" value="KEZ85386.1"/>
    <property type="molecule type" value="Genomic_DNA"/>
</dbReference>
<dbReference type="InterPro" id="IPR041854">
    <property type="entry name" value="BFD-like_2Fe2S-bd_dom_sf"/>
</dbReference>
<dbReference type="RefSeq" id="WP_035134638.1">
    <property type="nucleotide sequence ID" value="NZ_JPMD01000037.1"/>
</dbReference>
<organism evidence="2 3">
    <name type="scientific">Clostridium sulfidigenes</name>
    <dbReference type="NCBI Taxonomy" id="318464"/>
    <lineage>
        <taxon>Bacteria</taxon>
        <taxon>Bacillati</taxon>
        <taxon>Bacillota</taxon>
        <taxon>Clostridia</taxon>
        <taxon>Eubacteriales</taxon>
        <taxon>Clostridiaceae</taxon>
        <taxon>Clostridium</taxon>
    </lineage>
</organism>
<dbReference type="Gene3D" id="1.10.10.1100">
    <property type="entry name" value="BFD-like [2Fe-2S]-binding domain"/>
    <property type="match status" value="1"/>
</dbReference>
<evidence type="ECO:0000313" key="2">
    <source>
        <dbReference type="EMBL" id="KEZ85386.1"/>
    </source>
</evidence>
<keyword evidence="3" id="KW-1185">Reference proteome</keyword>
<protein>
    <submittedName>
        <fullName evidence="2">(2Fe-2S)-binding protein</fullName>
    </submittedName>
</protein>
<dbReference type="InterPro" id="IPR007419">
    <property type="entry name" value="BFD-like_2Fe2S-bd_dom"/>
</dbReference>
<reference evidence="2 3" key="1">
    <citation type="submission" date="2014-07" db="EMBL/GenBank/DDBJ databases">
        <title>Draft genome of Clostridium sulfidigenes 113A isolated from sediments associated with methane hydrate from Krishna Godavari basin.</title>
        <authorList>
            <person name="Honkalas V.S."/>
            <person name="Dabir A.P."/>
            <person name="Arora P."/>
            <person name="Dhakephalkar P.K."/>
        </authorList>
    </citation>
    <scope>NUCLEOTIDE SEQUENCE [LARGE SCALE GENOMIC DNA]</scope>
    <source>
        <strain evidence="2 3">113A</strain>
    </source>
</reference>
<feature type="domain" description="BFD-like [2Fe-2S]-binding" evidence="1">
    <location>
        <begin position="21"/>
        <end position="72"/>
    </location>
</feature>
<dbReference type="STRING" id="318464.IO99_15025"/>
<gene>
    <name evidence="2" type="ORF">IO99_15025</name>
</gene>
<evidence type="ECO:0000259" key="1">
    <source>
        <dbReference type="Pfam" id="PF04324"/>
    </source>
</evidence>
<proteinExistence type="predicted"/>